<dbReference type="AlphaFoldDB" id="A0A4S4N9C6"/>
<feature type="compositionally biased region" description="Polar residues" evidence="6">
    <location>
        <begin position="47"/>
        <end position="56"/>
    </location>
</feature>
<dbReference type="SMART" id="SM00360">
    <property type="entry name" value="RRM"/>
    <property type="match status" value="1"/>
</dbReference>
<name>A0A4S4N9C6_9APHY</name>
<reference evidence="9 10" key="1">
    <citation type="submission" date="2019-02" db="EMBL/GenBank/DDBJ databases">
        <title>Genome sequencing of the rare red list fungi Antrodiella citrinella (Flaviporus citrinellus).</title>
        <authorList>
            <person name="Buettner E."/>
            <person name="Kellner H."/>
        </authorList>
    </citation>
    <scope>NUCLEOTIDE SEQUENCE [LARGE SCALE GENOMIC DNA]</scope>
    <source>
        <strain evidence="9 10">DSM 108506</strain>
    </source>
</reference>
<evidence type="ECO:0000256" key="2">
    <source>
        <dbReference type="ARBA" id="ARBA00022771"/>
    </source>
</evidence>
<accession>A0A4S4N9C6</accession>
<dbReference type="Gene3D" id="3.30.70.330">
    <property type="match status" value="1"/>
</dbReference>
<proteinExistence type="predicted"/>
<evidence type="ECO:0000256" key="5">
    <source>
        <dbReference type="PROSITE-ProRule" id="PRU00176"/>
    </source>
</evidence>
<dbReference type="GO" id="GO:0003723">
    <property type="term" value="F:RNA binding"/>
    <property type="evidence" value="ECO:0007669"/>
    <property type="project" value="UniProtKB-UniRule"/>
</dbReference>
<dbReference type="PROSITE" id="PS50102">
    <property type="entry name" value="RRM"/>
    <property type="match status" value="1"/>
</dbReference>
<dbReference type="PROSITE" id="PS50089">
    <property type="entry name" value="ZF_RING_2"/>
    <property type="match status" value="1"/>
</dbReference>
<keyword evidence="5" id="KW-0694">RNA-binding</keyword>
<evidence type="ECO:0000256" key="3">
    <source>
        <dbReference type="ARBA" id="ARBA00022833"/>
    </source>
</evidence>
<sequence length="734" mass="79599">MAKHSFSYPAIPASAPTSPAVIRKSERNPPATPQRTNQRASVRHAQSPYTPITSLSTPYTPLSLRSVSSSNGSTLVTPASAARRLSLSLTPDVSFQGKSSKKSLADIAENWRTRANENGIRVTSGESHFADDEDDEQGELDSMSFFASDKPLLPAPYLSTSTQRRARALSQAPIGPLSQIPNPTQLSTPGRVPLGQSFSLSSGFLNTPPPKPDVLNKYRLRGTVTDPAQTRRRPPFGQQASDLCDIDEDEFAPYPPAFSPPTPGCIQSRTLPLHLSDSFNFSNISGLSDEFSYYDAVSHFDHVPPPPPEPVLSCSVCGLSNGALALLNPCSHPLCSACLTSALNIVGEKDMECAVCNVKVDDFKLQNYKGPSSGTSNPAPPPMEMPHGAYNDFTFASGILEGSFEDFVDRAQGASTPVAGARTDTKSTKPDEHVVLRIDNVPWDITPPAIIVWLKHPVERVHVLLDRKGKTLSHAFVEMANQEAAKAALRSSQNSVLGRGKRARGVTVTRSNQEELMRALFPSWQGNFDGARPSLAGLSNEHVISTLQQGLISDGELKSLLHLIRSPDSHFLKVPSLPFHSLMSILSKFPTDDDSRVFWSGSLRDTLYDVTFAAVQVLLAHVEENPFSDWTGLLAQLVRAAMDCHAFTSEQMSKLSDILEAALPQSNSNSSPASTRTASRTPDSARSTIEPFRPSSRTNIPMMRNASPYGNLAKEFGVEPHLVEALAQRLSKLT</sequence>
<gene>
    <name evidence="9" type="ORF">EUX98_g1634</name>
</gene>
<dbReference type="InterPro" id="IPR000504">
    <property type="entry name" value="RRM_dom"/>
</dbReference>
<feature type="compositionally biased region" description="Low complexity" evidence="6">
    <location>
        <begin position="666"/>
        <end position="682"/>
    </location>
</feature>
<dbReference type="InterPro" id="IPR017907">
    <property type="entry name" value="Znf_RING_CS"/>
</dbReference>
<feature type="compositionally biased region" description="Low complexity" evidence="6">
    <location>
        <begin position="7"/>
        <end position="20"/>
    </location>
</feature>
<dbReference type="Gene3D" id="3.30.40.10">
    <property type="entry name" value="Zinc/RING finger domain, C3HC4 (zinc finger)"/>
    <property type="match status" value="1"/>
</dbReference>
<dbReference type="InterPro" id="IPR035979">
    <property type="entry name" value="RBD_domain_sf"/>
</dbReference>
<evidence type="ECO:0000259" key="8">
    <source>
        <dbReference type="PROSITE" id="PS50102"/>
    </source>
</evidence>
<keyword evidence="1" id="KW-0479">Metal-binding</keyword>
<keyword evidence="10" id="KW-1185">Reference proteome</keyword>
<organism evidence="9 10">
    <name type="scientific">Antrodiella citrinella</name>
    <dbReference type="NCBI Taxonomy" id="2447956"/>
    <lineage>
        <taxon>Eukaryota</taxon>
        <taxon>Fungi</taxon>
        <taxon>Dikarya</taxon>
        <taxon>Basidiomycota</taxon>
        <taxon>Agaricomycotina</taxon>
        <taxon>Agaricomycetes</taxon>
        <taxon>Polyporales</taxon>
        <taxon>Steccherinaceae</taxon>
        <taxon>Antrodiella</taxon>
    </lineage>
</organism>
<dbReference type="InterPro" id="IPR012677">
    <property type="entry name" value="Nucleotide-bd_a/b_plait_sf"/>
</dbReference>
<evidence type="ECO:0000256" key="4">
    <source>
        <dbReference type="PROSITE-ProRule" id="PRU00175"/>
    </source>
</evidence>
<feature type="domain" description="RRM" evidence="8">
    <location>
        <begin position="434"/>
        <end position="513"/>
    </location>
</feature>
<dbReference type="GO" id="GO:0008270">
    <property type="term" value="F:zinc ion binding"/>
    <property type="evidence" value="ECO:0007669"/>
    <property type="project" value="UniProtKB-KW"/>
</dbReference>
<dbReference type="PROSITE" id="PS00518">
    <property type="entry name" value="ZF_RING_1"/>
    <property type="match status" value="1"/>
</dbReference>
<evidence type="ECO:0000256" key="1">
    <source>
        <dbReference type="ARBA" id="ARBA00022723"/>
    </source>
</evidence>
<comment type="caution">
    <text evidence="9">The sequence shown here is derived from an EMBL/GenBank/DDBJ whole genome shotgun (WGS) entry which is preliminary data.</text>
</comment>
<dbReference type="EMBL" id="SGPM01000019">
    <property type="protein sequence ID" value="THH32550.1"/>
    <property type="molecule type" value="Genomic_DNA"/>
</dbReference>
<evidence type="ECO:0000259" key="7">
    <source>
        <dbReference type="PROSITE" id="PS50089"/>
    </source>
</evidence>
<dbReference type="SUPFAM" id="SSF57850">
    <property type="entry name" value="RING/U-box"/>
    <property type="match status" value="1"/>
</dbReference>
<protein>
    <recommendedName>
        <fullName evidence="11">RING-type domain-containing protein</fullName>
    </recommendedName>
</protein>
<dbReference type="Proteomes" id="UP000308730">
    <property type="component" value="Unassembled WGS sequence"/>
</dbReference>
<dbReference type="InterPro" id="IPR013083">
    <property type="entry name" value="Znf_RING/FYVE/PHD"/>
</dbReference>
<evidence type="ECO:0008006" key="11">
    <source>
        <dbReference type="Google" id="ProtNLM"/>
    </source>
</evidence>
<dbReference type="CDD" id="cd12254">
    <property type="entry name" value="RRM_hnRNPH_ESRPs_RBM12_like"/>
    <property type="match status" value="1"/>
</dbReference>
<feature type="region of interest" description="Disordered" evidence="6">
    <location>
        <begin position="664"/>
        <end position="704"/>
    </location>
</feature>
<dbReference type="SUPFAM" id="SSF54928">
    <property type="entry name" value="RNA-binding domain, RBD"/>
    <property type="match status" value="1"/>
</dbReference>
<dbReference type="InterPro" id="IPR001841">
    <property type="entry name" value="Znf_RING"/>
</dbReference>
<keyword evidence="2 4" id="KW-0863">Zinc-finger</keyword>
<evidence type="ECO:0000313" key="9">
    <source>
        <dbReference type="EMBL" id="THH32550.1"/>
    </source>
</evidence>
<keyword evidence="3" id="KW-0862">Zinc</keyword>
<evidence type="ECO:0000313" key="10">
    <source>
        <dbReference type="Proteomes" id="UP000308730"/>
    </source>
</evidence>
<feature type="domain" description="RING-type" evidence="7">
    <location>
        <begin position="314"/>
        <end position="357"/>
    </location>
</feature>
<feature type="region of interest" description="Disordered" evidence="6">
    <location>
        <begin position="1"/>
        <end position="56"/>
    </location>
</feature>
<evidence type="ECO:0000256" key="6">
    <source>
        <dbReference type="SAM" id="MobiDB-lite"/>
    </source>
</evidence>
<dbReference type="OrthoDB" id="336240at2759"/>